<evidence type="ECO:0000256" key="1">
    <source>
        <dbReference type="SAM" id="MobiDB-lite"/>
    </source>
</evidence>
<feature type="compositionally biased region" description="Basic and acidic residues" evidence="1">
    <location>
        <begin position="11"/>
        <end position="20"/>
    </location>
</feature>
<dbReference type="PANTHER" id="PTHR14136:SF17">
    <property type="entry name" value="BTB_POZ DOMAIN-CONTAINING PROTEIN KCTD9"/>
    <property type="match status" value="1"/>
</dbReference>
<name>A0A3M8L2A3_9MICO</name>
<dbReference type="PANTHER" id="PTHR14136">
    <property type="entry name" value="BTB_POZ DOMAIN-CONTAINING PROTEIN KCTD9"/>
    <property type="match status" value="1"/>
</dbReference>
<feature type="region of interest" description="Disordered" evidence="1">
    <location>
        <begin position="1"/>
        <end position="20"/>
    </location>
</feature>
<dbReference type="Gene3D" id="2.160.20.80">
    <property type="entry name" value="E3 ubiquitin-protein ligase SopA"/>
    <property type="match status" value="1"/>
</dbReference>
<protein>
    <submittedName>
        <fullName evidence="2">Pentapeptide repeat-containing protein</fullName>
    </submittedName>
</protein>
<organism evidence="2 3">
    <name type="scientific">Cryobacterium tepidiphilum</name>
    <dbReference type="NCBI Taxonomy" id="2486026"/>
    <lineage>
        <taxon>Bacteria</taxon>
        <taxon>Bacillati</taxon>
        <taxon>Actinomycetota</taxon>
        <taxon>Actinomycetes</taxon>
        <taxon>Micrococcales</taxon>
        <taxon>Microbacteriaceae</taxon>
        <taxon>Cryobacterium</taxon>
    </lineage>
</organism>
<keyword evidence="3" id="KW-1185">Reference proteome</keyword>
<reference evidence="2 3" key="1">
    <citation type="submission" date="2018-11" db="EMBL/GenBank/DDBJ databases">
        <title>Cryobacterium sp. nov., isolated from rhizosphere soil of lettuce.</title>
        <authorList>
            <person name="Wang Y."/>
        </authorList>
    </citation>
    <scope>NUCLEOTIDE SEQUENCE [LARGE SCALE GENOMIC DNA]</scope>
    <source>
        <strain evidence="2 3">NEAU-85</strain>
    </source>
</reference>
<dbReference type="Proteomes" id="UP000279859">
    <property type="component" value="Unassembled WGS sequence"/>
</dbReference>
<evidence type="ECO:0000313" key="3">
    <source>
        <dbReference type="Proteomes" id="UP000279859"/>
    </source>
</evidence>
<dbReference type="InterPro" id="IPR051082">
    <property type="entry name" value="Pentapeptide-BTB/POZ_domain"/>
</dbReference>
<dbReference type="Pfam" id="PF00805">
    <property type="entry name" value="Pentapeptide"/>
    <property type="match status" value="1"/>
</dbReference>
<sequence length="252" mass="27367">MVGARGRGVPRLREIPDQDLARDPRVRVGAGALTRRRAGTAHPLLDPVTLDDLVDDSGALLHAGDSRDGERYTDADFDGLDLTGATFRECEFARVSFTETKLRGATFAECLVSELRAPVFSAPFSRWRDVRVDRSRLGSVEIYEAELRGVSLDGCKLDFVNLRNASVTDVLLANCVIEELDLGGATVQRLELQNCRIGVLDVAGARLKDVDLRSSEFSTLHGLEGLRGATIDDGQLSLLAPLLADHLGLVVE</sequence>
<dbReference type="SUPFAM" id="SSF141571">
    <property type="entry name" value="Pentapeptide repeat-like"/>
    <property type="match status" value="1"/>
</dbReference>
<comment type="caution">
    <text evidence="2">The sequence shown here is derived from an EMBL/GenBank/DDBJ whole genome shotgun (WGS) entry which is preliminary data.</text>
</comment>
<evidence type="ECO:0000313" key="2">
    <source>
        <dbReference type="EMBL" id="RNE59019.1"/>
    </source>
</evidence>
<proteinExistence type="predicted"/>
<accession>A0A3M8L2A3</accession>
<dbReference type="EMBL" id="RDSR01000021">
    <property type="protein sequence ID" value="RNE59019.1"/>
    <property type="molecule type" value="Genomic_DNA"/>
</dbReference>
<dbReference type="OrthoDB" id="2579959at2"/>
<dbReference type="AlphaFoldDB" id="A0A3M8L2A3"/>
<dbReference type="InterPro" id="IPR001646">
    <property type="entry name" value="5peptide_repeat"/>
</dbReference>
<gene>
    <name evidence="2" type="ORF">EEJ31_11420</name>
</gene>